<organism evidence="2">
    <name type="scientific">Tanacetum cinerariifolium</name>
    <name type="common">Dalmatian daisy</name>
    <name type="synonym">Chrysanthemum cinerariifolium</name>
    <dbReference type="NCBI Taxonomy" id="118510"/>
    <lineage>
        <taxon>Eukaryota</taxon>
        <taxon>Viridiplantae</taxon>
        <taxon>Streptophyta</taxon>
        <taxon>Embryophyta</taxon>
        <taxon>Tracheophyta</taxon>
        <taxon>Spermatophyta</taxon>
        <taxon>Magnoliopsida</taxon>
        <taxon>eudicotyledons</taxon>
        <taxon>Gunneridae</taxon>
        <taxon>Pentapetalae</taxon>
        <taxon>asterids</taxon>
        <taxon>campanulids</taxon>
        <taxon>Asterales</taxon>
        <taxon>Asteraceae</taxon>
        <taxon>Asteroideae</taxon>
        <taxon>Anthemideae</taxon>
        <taxon>Anthemidinae</taxon>
        <taxon>Tanacetum</taxon>
    </lineage>
</organism>
<dbReference type="PANTHER" id="PTHR10015">
    <property type="entry name" value="HEAT SHOCK TRANSCRIPTION FACTOR"/>
    <property type="match status" value="1"/>
</dbReference>
<feature type="region of interest" description="Disordered" evidence="1">
    <location>
        <begin position="71"/>
        <end position="91"/>
    </location>
</feature>
<dbReference type="PANTHER" id="PTHR10015:SF338">
    <property type="entry name" value="HEAT STRESS TRANSCRIPTION FACTOR A-2"/>
    <property type="match status" value="1"/>
</dbReference>
<accession>A0A699JH73</accession>
<feature type="non-terminal residue" evidence="2">
    <location>
        <position position="1"/>
    </location>
</feature>
<sequence>GFKKVDPDRSEFVNEGFLRGQRHLLKTIRRRRNMAQSVQPKQEYAPCIEVGRYRIEEELEGLKRDRNEELLNVDLPTEKPPDDFLDDLDGQ</sequence>
<dbReference type="GO" id="GO:0003700">
    <property type="term" value="F:DNA-binding transcription factor activity"/>
    <property type="evidence" value="ECO:0007669"/>
    <property type="project" value="TreeGrafter"/>
</dbReference>
<dbReference type="GO" id="GO:0005634">
    <property type="term" value="C:nucleus"/>
    <property type="evidence" value="ECO:0007669"/>
    <property type="project" value="TreeGrafter"/>
</dbReference>
<proteinExistence type="predicted"/>
<evidence type="ECO:0000256" key="1">
    <source>
        <dbReference type="SAM" id="MobiDB-lite"/>
    </source>
</evidence>
<dbReference type="GO" id="GO:0000978">
    <property type="term" value="F:RNA polymerase II cis-regulatory region sequence-specific DNA binding"/>
    <property type="evidence" value="ECO:0007669"/>
    <property type="project" value="TreeGrafter"/>
</dbReference>
<dbReference type="GO" id="GO:0006357">
    <property type="term" value="P:regulation of transcription by RNA polymerase II"/>
    <property type="evidence" value="ECO:0007669"/>
    <property type="project" value="TreeGrafter"/>
</dbReference>
<keyword evidence="2" id="KW-0346">Stress response</keyword>
<comment type="caution">
    <text evidence="2">The sequence shown here is derived from an EMBL/GenBank/DDBJ whole genome shotgun (WGS) entry which is preliminary data.</text>
</comment>
<gene>
    <name evidence="2" type="ORF">Tci_608332</name>
</gene>
<dbReference type="GO" id="GO:0034605">
    <property type="term" value="P:cellular response to heat"/>
    <property type="evidence" value="ECO:0007669"/>
    <property type="project" value="TreeGrafter"/>
</dbReference>
<dbReference type="EMBL" id="BKCJ010411308">
    <property type="protein sequence ID" value="GFA36360.1"/>
    <property type="molecule type" value="Genomic_DNA"/>
</dbReference>
<protein>
    <submittedName>
        <fullName evidence="2">Heat shock factor protein HSF30</fullName>
    </submittedName>
</protein>
<reference evidence="2" key="1">
    <citation type="journal article" date="2019" name="Sci. Rep.">
        <title>Draft genome of Tanacetum cinerariifolium, the natural source of mosquito coil.</title>
        <authorList>
            <person name="Yamashiro T."/>
            <person name="Shiraishi A."/>
            <person name="Satake H."/>
            <person name="Nakayama K."/>
        </authorList>
    </citation>
    <scope>NUCLEOTIDE SEQUENCE</scope>
</reference>
<name>A0A699JH73_TANCI</name>
<dbReference type="AlphaFoldDB" id="A0A699JH73"/>
<evidence type="ECO:0000313" key="2">
    <source>
        <dbReference type="EMBL" id="GFA36360.1"/>
    </source>
</evidence>